<proteinExistence type="predicted"/>
<name>A0ABR1LXZ5_9PEZI</name>
<organism evidence="1 2">
    <name type="scientific">Phyllosticta citribraziliensis</name>
    <dbReference type="NCBI Taxonomy" id="989973"/>
    <lineage>
        <taxon>Eukaryota</taxon>
        <taxon>Fungi</taxon>
        <taxon>Dikarya</taxon>
        <taxon>Ascomycota</taxon>
        <taxon>Pezizomycotina</taxon>
        <taxon>Dothideomycetes</taxon>
        <taxon>Dothideomycetes incertae sedis</taxon>
        <taxon>Botryosphaeriales</taxon>
        <taxon>Phyllostictaceae</taxon>
        <taxon>Phyllosticta</taxon>
    </lineage>
</organism>
<dbReference type="EMBL" id="JBBPEH010000004">
    <property type="protein sequence ID" value="KAK7540051.1"/>
    <property type="molecule type" value="Genomic_DNA"/>
</dbReference>
<sequence>MPLHPGEGRNRVHCSIYKTGRQSRRSRHESHVHLRLQALLNLHNLQLMPAFELLLDAHDIFRAQPLGRILQFLQHHHGRHRRRGQRLHRLADLAQPLCRLGLTVHGLEVLVDRLFNVYCGLVGQLVDCLFLVIVGTAGAAHGLPGSRTKPWIDVAIVGLCLSVVAGIGDAQCAVIVGGQAFQPVPHGFVRGFRRLEGGWLLWWSKMTTLLLLPVQAVKHLVGRGHCDVWILRMESALLPSWLARASV</sequence>
<dbReference type="GeneID" id="92028152"/>
<dbReference type="RefSeq" id="XP_066657322.1">
    <property type="nucleotide sequence ID" value="XM_066795246.1"/>
</dbReference>
<dbReference type="Proteomes" id="UP001360953">
    <property type="component" value="Unassembled WGS sequence"/>
</dbReference>
<comment type="caution">
    <text evidence="1">The sequence shown here is derived from an EMBL/GenBank/DDBJ whole genome shotgun (WGS) entry which is preliminary data.</text>
</comment>
<reference evidence="1 2" key="1">
    <citation type="submission" date="2024-04" db="EMBL/GenBank/DDBJ databases">
        <title>Phyllosticta paracitricarpa is synonymous to the EU quarantine fungus P. citricarpa based on phylogenomic analyses.</title>
        <authorList>
            <consortium name="Lawrence Berkeley National Laboratory"/>
            <person name="Van ingen-buijs V.A."/>
            <person name="Van westerhoven A.C."/>
            <person name="Haridas S."/>
            <person name="Skiadas P."/>
            <person name="Martin F."/>
            <person name="Groenewald J.Z."/>
            <person name="Crous P.W."/>
            <person name="Seidl M.F."/>
        </authorList>
    </citation>
    <scope>NUCLEOTIDE SEQUENCE [LARGE SCALE GENOMIC DNA]</scope>
    <source>
        <strain evidence="1 2">CPC 17464</strain>
    </source>
</reference>
<protein>
    <submittedName>
        <fullName evidence="1">Uncharacterized protein</fullName>
    </submittedName>
</protein>
<evidence type="ECO:0000313" key="1">
    <source>
        <dbReference type="EMBL" id="KAK7540051.1"/>
    </source>
</evidence>
<evidence type="ECO:0000313" key="2">
    <source>
        <dbReference type="Proteomes" id="UP001360953"/>
    </source>
</evidence>
<keyword evidence="2" id="KW-1185">Reference proteome</keyword>
<gene>
    <name evidence="1" type="ORF">J3D65DRAFT_308141</name>
</gene>
<accession>A0ABR1LXZ5</accession>